<sequence length="60" mass="6956">MDRKDAKTKGRHIKEANKEKKSVGVGFYKFCITSGRLISKCCISITSREYIKCCRLQRQN</sequence>
<evidence type="ECO:0000313" key="1">
    <source>
        <dbReference type="EMBL" id="KAK9988076.1"/>
    </source>
</evidence>
<comment type="caution">
    <text evidence="1">The sequence shown here is derived from an EMBL/GenBank/DDBJ whole genome shotgun (WGS) entry which is preliminary data.</text>
</comment>
<evidence type="ECO:0000313" key="2">
    <source>
        <dbReference type="Proteomes" id="UP001459277"/>
    </source>
</evidence>
<protein>
    <submittedName>
        <fullName evidence="1">Uncharacterized protein</fullName>
    </submittedName>
</protein>
<accession>A0AAW2BS09</accession>
<dbReference type="Proteomes" id="UP001459277">
    <property type="component" value="Unassembled WGS sequence"/>
</dbReference>
<gene>
    <name evidence="1" type="ORF">SO802_028315</name>
</gene>
<dbReference type="AlphaFoldDB" id="A0AAW2BS09"/>
<organism evidence="1 2">
    <name type="scientific">Lithocarpus litseifolius</name>
    <dbReference type="NCBI Taxonomy" id="425828"/>
    <lineage>
        <taxon>Eukaryota</taxon>
        <taxon>Viridiplantae</taxon>
        <taxon>Streptophyta</taxon>
        <taxon>Embryophyta</taxon>
        <taxon>Tracheophyta</taxon>
        <taxon>Spermatophyta</taxon>
        <taxon>Magnoliopsida</taxon>
        <taxon>eudicotyledons</taxon>
        <taxon>Gunneridae</taxon>
        <taxon>Pentapetalae</taxon>
        <taxon>rosids</taxon>
        <taxon>fabids</taxon>
        <taxon>Fagales</taxon>
        <taxon>Fagaceae</taxon>
        <taxon>Lithocarpus</taxon>
    </lineage>
</organism>
<keyword evidence="2" id="KW-1185">Reference proteome</keyword>
<name>A0AAW2BS09_9ROSI</name>
<dbReference type="EMBL" id="JAZDWU010000010">
    <property type="protein sequence ID" value="KAK9988076.1"/>
    <property type="molecule type" value="Genomic_DNA"/>
</dbReference>
<proteinExistence type="predicted"/>
<reference evidence="1 2" key="1">
    <citation type="submission" date="2024-01" db="EMBL/GenBank/DDBJ databases">
        <title>A telomere-to-telomere, gap-free genome of sweet tea (Lithocarpus litseifolius).</title>
        <authorList>
            <person name="Zhou J."/>
        </authorList>
    </citation>
    <scope>NUCLEOTIDE SEQUENCE [LARGE SCALE GENOMIC DNA]</scope>
    <source>
        <strain evidence="1">Zhou-2022a</strain>
        <tissue evidence="1">Leaf</tissue>
    </source>
</reference>